<dbReference type="PATRIC" id="fig|1226633.4.peg.2413"/>
<dbReference type="PANTHER" id="PTHR30160">
    <property type="entry name" value="TETRAACYLDISACCHARIDE 4'-KINASE-RELATED"/>
    <property type="match status" value="1"/>
</dbReference>
<proteinExistence type="predicted"/>
<gene>
    <name evidence="3" type="ORF">C095_11975</name>
</gene>
<sequence>MKILIIHTAFIGDVVLSTPMITKIAEKYVGAEIYYLTVPAGASILKNNPHITKIISYDKKGKDKTWGAFFRIAGELRREHFDMIYCPHRYLRSMLLSLLIGAREKIGYRTAPLSCFFTKKIEYHKNFHEVRRLLAFVEGEENKKYEIALYPKEPEERIWKKWKQEIERQGYSCIVALAPGSRWETKRWPVEYFQEVLNRLSETEKIAVLLLGGKEEQALPFHWKKGVWDLRGKTSLLQLTKVLQEVNYVVTNDSSPIHIASSSPKAKIIAIFGPTVKEIGFTPWSDNSVVIELEDLDCRPCSIHGTNTCPQKHFRCMRELKPELVLQEIREYCREEA</sequence>
<dbReference type="EMBL" id="AUZI01000032">
    <property type="protein sequence ID" value="KID48111.1"/>
    <property type="molecule type" value="Genomic_DNA"/>
</dbReference>
<dbReference type="PANTHER" id="PTHR30160:SF1">
    <property type="entry name" value="LIPOPOLYSACCHARIDE 1,2-N-ACETYLGLUCOSAMINETRANSFERASE-RELATED"/>
    <property type="match status" value="1"/>
</dbReference>
<dbReference type="Pfam" id="PF01075">
    <property type="entry name" value="Glyco_transf_9"/>
    <property type="match status" value="1"/>
</dbReference>
<keyword evidence="2 3" id="KW-0808">Transferase</keyword>
<comment type="caution">
    <text evidence="3">The sequence shown here is derived from an EMBL/GenBank/DDBJ whole genome shotgun (WGS) entry which is preliminary data.</text>
</comment>
<organism evidence="3 4">
    <name type="scientific">Fusobacterium necrophorum subsp. funduliforme B35</name>
    <dbReference type="NCBI Taxonomy" id="1226633"/>
    <lineage>
        <taxon>Bacteria</taxon>
        <taxon>Fusobacteriati</taxon>
        <taxon>Fusobacteriota</taxon>
        <taxon>Fusobacteriia</taxon>
        <taxon>Fusobacteriales</taxon>
        <taxon>Fusobacteriaceae</taxon>
        <taxon>Fusobacterium</taxon>
    </lineage>
</organism>
<dbReference type="OrthoDB" id="9797795at2"/>
<dbReference type="AlphaFoldDB" id="A0A017H3C1"/>
<evidence type="ECO:0000313" key="3">
    <source>
        <dbReference type="EMBL" id="KID48111.1"/>
    </source>
</evidence>
<dbReference type="Gene3D" id="3.40.50.2000">
    <property type="entry name" value="Glycogen Phosphorylase B"/>
    <property type="match status" value="2"/>
</dbReference>
<dbReference type="GO" id="GO:0009244">
    <property type="term" value="P:lipopolysaccharide core region biosynthetic process"/>
    <property type="evidence" value="ECO:0007669"/>
    <property type="project" value="TreeGrafter"/>
</dbReference>
<dbReference type="GO" id="GO:0005829">
    <property type="term" value="C:cytosol"/>
    <property type="evidence" value="ECO:0007669"/>
    <property type="project" value="TreeGrafter"/>
</dbReference>
<dbReference type="GO" id="GO:0008713">
    <property type="term" value="F:ADP-heptose-lipopolysaccharide heptosyltransferase activity"/>
    <property type="evidence" value="ECO:0007669"/>
    <property type="project" value="TreeGrafter"/>
</dbReference>
<dbReference type="CDD" id="cd03789">
    <property type="entry name" value="GT9_LPS_heptosyltransferase"/>
    <property type="match status" value="1"/>
</dbReference>
<accession>A0A017H3C1</accession>
<dbReference type="InterPro" id="IPR002201">
    <property type="entry name" value="Glyco_trans_9"/>
</dbReference>
<reference evidence="3 4" key="1">
    <citation type="submission" date="2013-08" db="EMBL/GenBank/DDBJ databases">
        <title>An opportunistic ruminal bacterium that causes liver abscesses in cattle.</title>
        <authorList>
            <person name="Benahmed F.H."/>
            <person name="Rasmussen M."/>
            <person name="Harbottle H."/>
            <person name="Soppet D."/>
            <person name="Nagaraja T.G."/>
            <person name="Davidson M."/>
        </authorList>
    </citation>
    <scope>NUCLEOTIDE SEQUENCE [LARGE SCALE GENOMIC DNA]</scope>
    <source>
        <strain evidence="3 4">B35</strain>
    </source>
</reference>
<protein>
    <submittedName>
        <fullName evidence="3">ADP-heptose--LPS heptosyltransferase II</fullName>
    </submittedName>
</protein>
<dbReference type="Proteomes" id="UP000031184">
    <property type="component" value="Unassembled WGS sequence"/>
</dbReference>
<evidence type="ECO:0000256" key="2">
    <source>
        <dbReference type="ARBA" id="ARBA00022679"/>
    </source>
</evidence>
<evidence type="ECO:0000256" key="1">
    <source>
        <dbReference type="ARBA" id="ARBA00022676"/>
    </source>
</evidence>
<name>A0A017H3C1_9FUSO</name>
<dbReference type="SUPFAM" id="SSF53756">
    <property type="entry name" value="UDP-Glycosyltransferase/glycogen phosphorylase"/>
    <property type="match status" value="1"/>
</dbReference>
<dbReference type="RefSeq" id="WP_039122667.1">
    <property type="nucleotide sequence ID" value="NZ_AOJP01000014.1"/>
</dbReference>
<dbReference type="InterPro" id="IPR051199">
    <property type="entry name" value="LPS_LOS_Heptosyltrfase"/>
</dbReference>
<evidence type="ECO:0000313" key="4">
    <source>
        <dbReference type="Proteomes" id="UP000031184"/>
    </source>
</evidence>
<keyword evidence="1" id="KW-0328">Glycosyltransferase</keyword>